<dbReference type="AlphaFoldDB" id="A0A7W8G032"/>
<dbReference type="Gene3D" id="3.30.1360.10">
    <property type="entry name" value="RNA polymerase, RBP11-like subunit"/>
    <property type="match status" value="1"/>
</dbReference>
<dbReference type="SUPFAM" id="SSF47789">
    <property type="entry name" value="C-terminal domain of RNA polymerase alpha subunit"/>
    <property type="match status" value="1"/>
</dbReference>
<evidence type="ECO:0000256" key="2">
    <source>
        <dbReference type="ARBA" id="ARBA00012418"/>
    </source>
</evidence>
<evidence type="ECO:0000313" key="13">
    <source>
        <dbReference type="EMBL" id="MBB5185617.1"/>
    </source>
</evidence>
<dbReference type="GO" id="GO:0046983">
    <property type="term" value="F:protein dimerization activity"/>
    <property type="evidence" value="ECO:0007669"/>
    <property type="project" value="InterPro"/>
</dbReference>
<dbReference type="HAMAP" id="MF_00059">
    <property type="entry name" value="RNApol_bact_RpoA"/>
    <property type="match status" value="1"/>
</dbReference>
<evidence type="ECO:0000256" key="11">
    <source>
        <dbReference type="HAMAP-Rule" id="MF_00059"/>
    </source>
</evidence>
<dbReference type="InterPro" id="IPR011263">
    <property type="entry name" value="DNA-dir_RNA_pol_RpoA/D/Rpb3"/>
</dbReference>
<comment type="subunit">
    <text evidence="11">Homodimer. The RNAP catalytic core consists of 2 alpha, 1 beta, 1 beta' and 1 omega subunit. When a sigma factor is associated with the core the holoenzyme is formed, which can initiate transcription.</text>
</comment>
<dbReference type="Pfam" id="PF03118">
    <property type="entry name" value="RNA_pol_A_CTD"/>
    <property type="match status" value="1"/>
</dbReference>
<dbReference type="InterPro" id="IPR036603">
    <property type="entry name" value="RBP11-like"/>
</dbReference>
<dbReference type="SUPFAM" id="SSF56553">
    <property type="entry name" value="Insert subdomain of RNA polymerase alpha subunit"/>
    <property type="match status" value="1"/>
</dbReference>
<organism evidence="13 15">
    <name type="scientific">Faecalicoccus acidiformans</name>
    <dbReference type="NCBI Taxonomy" id="915173"/>
    <lineage>
        <taxon>Bacteria</taxon>
        <taxon>Bacillati</taxon>
        <taxon>Bacillota</taxon>
        <taxon>Erysipelotrichia</taxon>
        <taxon>Erysipelotrichales</taxon>
        <taxon>Erysipelotrichaceae</taxon>
        <taxon>Faecalicoccus</taxon>
    </lineage>
</organism>
<dbReference type="Gene3D" id="1.10.150.20">
    <property type="entry name" value="5' to 3' exonuclease, C-terminal subdomain"/>
    <property type="match status" value="1"/>
</dbReference>
<evidence type="ECO:0000256" key="5">
    <source>
        <dbReference type="ARBA" id="ARBA00022679"/>
    </source>
</evidence>
<evidence type="ECO:0000256" key="4">
    <source>
        <dbReference type="ARBA" id="ARBA00022478"/>
    </source>
</evidence>
<dbReference type="Pfam" id="PF01193">
    <property type="entry name" value="RNA_pol_L"/>
    <property type="match status" value="1"/>
</dbReference>
<comment type="similarity">
    <text evidence="1 11">Belongs to the RNA polymerase alpha chain family.</text>
</comment>
<evidence type="ECO:0000256" key="9">
    <source>
        <dbReference type="ARBA" id="ARBA00033070"/>
    </source>
</evidence>
<keyword evidence="6 11" id="KW-0548">Nucleotidyltransferase</keyword>
<dbReference type="GO" id="GO:0006351">
    <property type="term" value="P:DNA-templated transcription"/>
    <property type="evidence" value="ECO:0007669"/>
    <property type="project" value="UniProtKB-UniRule"/>
</dbReference>
<dbReference type="CDD" id="cd06928">
    <property type="entry name" value="RNAP_alpha_NTD"/>
    <property type="match status" value="1"/>
</dbReference>
<dbReference type="EMBL" id="JACJLU010000024">
    <property type="protein sequence ID" value="MBM6832239.1"/>
    <property type="molecule type" value="Genomic_DNA"/>
</dbReference>
<keyword evidence="5 11" id="KW-0808">Transferase</keyword>
<evidence type="ECO:0000256" key="7">
    <source>
        <dbReference type="ARBA" id="ARBA00023163"/>
    </source>
</evidence>
<feature type="domain" description="DNA-directed RNA polymerase RpoA/D/Rpb3-type" evidence="12">
    <location>
        <begin position="20"/>
        <end position="228"/>
    </location>
</feature>
<dbReference type="Pfam" id="PF01000">
    <property type="entry name" value="RNA_pol_A_bac"/>
    <property type="match status" value="1"/>
</dbReference>
<reference evidence="14 16" key="3">
    <citation type="journal article" date="2021" name="Sci. Rep.">
        <title>The distribution of antibiotic resistance genes in chicken gut microbiota commensals.</title>
        <authorList>
            <person name="Juricova H."/>
            <person name="Matiasovicova J."/>
            <person name="Kubasova T."/>
            <person name="Cejkova D."/>
            <person name="Rychlik I."/>
        </authorList>
    </citation>
    <scope>NUCLEOTIDE SEQUENCE [LARGE SCALE GENOMIC DNA]</scope>
    <source>
        <strain evidence="14 16">An423</strain>
    </source>
</reference>
<dbReference type="EMBL" id="JACHHD010000019">
    <property type="protein sequence ID" value="MBB5185617.1"/>
    <property type="molecule type" value="Genomic_DNA"/>
</dbReference>
<comment type="caution">
    <text evidence="13">The sequence shown here is derived from an EMBL/GenBank/DDBJ whole genome shotgun (WGS) entry which is preliminary data.</text>
</comment>
<name>A0A7W8G032_9FIRM</name>
<dbReference type="InterPro" id="IPR011260">
    <property type="entry name" value="RNAP_asu_C"/>
</dbReference>
<dbReference type="SUPFAM" id="SSF55257">
    <property type="entry name" value="RBP11-like subunits of RNA polymerase"/>
    <property type="match status" value="1"/>
</dbReference>
<dbReference type="Gene3D" id="2.170.120.12">
    <property type="entry name" value="DNA-directed RNA polymerase, insert domain"/>
    <property type="match status" value="1"/>
</dbReference>
<evidence type="ECO:0000256" key="10">
    <source>
        <dbReference type="ARBA" id="ARBA00048552"/>
    </source>
</evidence>
<feature type="region of interest" description="Alpha C-terminal domain (alpha-CTD)" evidence="11">
    <location>
        <begin position="247"/>
        <end position="316"/>
    </location>
</feature>
<dbReference type="NCBIfam" id="TIGR02027">
    <property type="entry name" value="rpoA"/>
    <property type="match status" value="1"/>
</dbReference>
<dbReference type="EC" id="2.7.7.6" evidence="2 11"/>
<dbReference type="InterPro" id="IPR011262">
    <property type="entry name" value="DNA-dir_RNA_pol_insert"/>
</dbReference>
<evidence type="ECO:0000256" key="8">
    <source>
        <dbReference type="ARBA" id="ARBA00032524"/>
    </source>
</evidence>
<evidence type="ECO:0000256" key="6">
    <source>
        <dbReference type="ARBA" id="ARBA00022695"/>
    </source>
</evidence>
<evidence type="ECO:0000256" key="1">
    <source>
        <dbReference type="ARBA" id="ARBA00007123"/>
    </source>
</evidence>
<keyword evidence="7 11" id="KW-0804">Transcription</keyword>
<evidence type="ECO:0000313" key="16">
    <source>
        <dbReference type="Proteomes" id="UP000775500"/>
    </source>
</evidence>
<comment type="catalytic activity">
    <reaction evidence="10 11">
        <text>RNA(n) + a ribonucleoside 5'-triphosphate = RNA(n+1) + diphosphate</text>
        <dbReference type="Rhea" id="RHEA:21248"/>
        <dbReference type="Rhea" id="RHEA-COMP:14527"/>
        <dbReference type="Rhea" id="RHEA-COMP:17342"/>
        <dbReference type="ChEBI" id="CHEBI:33019"/>
        <dbReference type="ChEBI" id="CHEBI:61557"/>
        <dbReference type="ChEBI" id="CHEBI:140395"/>
        <dbReference type="EC" id="2.7.7.6"/>
    </reaction>
</comment>
<dbReference type="SMART" id="SM00662">
    <property type="entry name" value="RPOLD"/>
    <property type="match status" value="1"/>
</dbReference>
<comment type="domain">
    <text evidence="11">The N-terminal domain is essential for RNAP assembly and basal transcription, whereas the C-terminal domain is involved in interaction with transcriptional regulators and with upstream promoter elements.</text>
</comment>
<protein>
    <recommendedName>
        <fullName evidence="3 11">DNA-directed RNA polymerase subunit alpha</fullName>
        <shortName evidence="11">RNAP subunit alpha</shortName>
        <ecNumber evidence="2 11">2.7.7.6</ecNumber>
    </recommendedName>
    <alternativeName>
        <fullName evidence="9 11">RNA polymerase subunit alpha</fullName>
    </alternativeName>
    <alternativeName>
        <fullName evidence="8 11">Transcriptase subunit alpha</fullName>
    </alternativeName>
</protein>
<dbReference type="NCBIfam" id="NF003519">
    <property type="entry name" value="PRK05182.2-5"/>
    <property type="match status" value="1"/>
</dbReference>
<dbReference type="RefSeq" id="WP_183376747.1">
    <property type="nucleotide sequence ID" value="NZ_CALVCN010000027.1"/>
</dbReference>
<dbReference type="GO" id="GO:0005737">
    <property type="term" value="C:cytoplasm"/>
    <property type="evidence" value="ECO:0007669"/>
    <property type="project" value="UniProtKB-ARBA"/>
</dbReference>
<keyword evidence="4 11" id="KW-0240">DNA-directed RNA polymerase</keyword>
<feature type="region of interest" description="Alpha N-terminal domain (alpha-NTD)" evidence="11">
    <location>
        <begin position="1"/>
        <end position="239"/>
    </location>
</feature>
<dbReference type="GO" id="GO:0000428">
    <property type="term" value="C:DNA-directed RNA polymerase complex"/>
    <property type="evidence" value="ECO:0007669"/>
    <property type="project" value="UniProtKB-KW"/>
</dbReference>
<dbReference type="Proteomes" id="UP000521313">
    <property type="component" value="Unassembled WGS sequence"/>
</dbReference>
<evidence type="ECO:0000313" key="15">
    <source>
        <dbReference type="Proteomes" id="UP000521313"/>
    </source>
</evidence>
<keyword evidence="16" id="KW-1185">Reference proteome</keyword>
<dbReference type="InterPro" id="IPR036643">
    <property type="entry name" value="RNApol_insert_sf"/>
</dbReference>
<dbReference type="GO" id="GO:0003899">
    <property type="term" value="F:DNA-directed RNA polymerase activity"/>
    <property type="evidence" value="ECO:0007669"/>
    <property type="project" value="UniProtKB-UniRule"/>
</dbReference>
<sequence>MQEFERALFHKESVDEENYQGSYVFEPLERGFGTTVGSSLCNVMLSNLPGCAIIGYRVKGLDKERVHIEGILEDVTTLSLHIKELRFHCEGDEVYTLHISKKGPATIQTADIICPENVSLCDSEQVICNLEKGYALEMDLFVTNGLGYKSALENQKEYQLDEDTIALDALFTPVRSAEYLSEPARVGQDAKYDKVHISVQTNGTITPLQAISQAAGVLVEHFDQIVPLAGLHLEESFVVQQPHEEDVKRVNTMMIEDLDLSVRSYNCLKRAGIQTVDELTQKTEDEMMHVKNLGKKSLKEVKDKMYQLGLSFKSYE</sequence>
<evidence type="ECO:0000313" key="14">
    <source>
        <dbReference type="EMBL" id="MBM6832239.1"/>
    </source>
</evidence>
<evidence type="ECO:0000259" key="12">
    <source>
        <dbReference type="SMART" id="SM00662"/>
    </source>
</evidence>
<accession>A0A7W8G032</accession>
<dbReference type="InterPro" id="IPR011773">
    <property type="entry name" value="DNA-dir_RpoA"/>
</dbReference>
<reference evidence="14" key="2">
    <citation type="submission" date="2020-08" db="EMBL/GenBank/DDBJ databases">
        <authorList>
            <person name="Cejkova D."/>
            <person name="Kubasova T."/>
            <person name="Jahodarova E."/>
            <person name="Rychlik I."/>
        </authorList>
    </citation>
    <scope>NUCLEOTIDE SEQUENCE</scope>
    <source>
        <strain evidence="14">An423</strain>
    </source>
</reference>
<proteinExistence type="inferred from homology"/>
<gene>
    <name evidence="11" type="primary">rpoA</name>
    <name evidence="14" type="ORF">H5982_09115</name>
    <name evidence="13" type="ORF">HNQ43_001692</name>
</gene>
<comment type="function">
    <text evidence="11">DNA-dependent RNA polymerase catalyzes the transcription of DNA into RNA using the four ribonucleoside triphosphates as substrates.</text>
</comment>
<dbReference type="GO" id="GO:0003677">
    <property type="term" value="F:DNA binding"/>
    <property type="evidence" value="ECO:0007669"/>
    <property type="project" value="UniProtKB-UniRule"/>
</dbReference>
<reference evidence="13 15" key="1">
    <citation type="submission" date="2020-08" db="EMBL/GenBank/DDBJ databases">
        <title>Genomic Encyclopedia of Type Strains, Phase IV (KMG-IV): sequencing the most valuable type-strain genomes for metagenomic binning, comparative biology and taxonomic classification.</title>
        <authorList>
            <person name="Goeker M."/>
        </authorList>
    </citation>
    <scope>NUCLEOTIDE SEQUENCE [LARGE SCALE GENOMIC DNA]</scope>
    <source>
        <strain evidence="13 15">DSM 26963</strain>
    </source>
</reference>
<evidence type="ECO:0000256" key="3">
    <source>
        <dbReference type="ARBA" id="ARBA00015972"/>
    </source>
</evidence>
<dbReference type="Proteomes" id="UP000775500">
    <property type="component" value="Unassembled WGS sequence"/>
</dbReference>